<dbReference type="EMBL" id="PYDT01000006">
    <property type="protein sequence ID" value="THU58926.1"/>
    <property type="molecule type" value="Genomic_DNA"/>
</dbReference>
<name>A0A4V4H681_MUSBA</name>
<keyword evidence="2" id="KW-1185">Reference proteome</keyword>
<evidence type="ECO:0000313" key="1">
    <source>
        <dbReference type="EMBL" id="THU58926.1"/>
    </source>
</evidence>
<evidence type="ECO:0000313" key="2">
    <source>
        <dbReference type="Proteomes" id="UP000317650"/>
    </source>
</evidence>
<dbReference type="Proteomes" id="UP000317650">
    <property type="component" value="Chromosome 3"/>
</dbReference>
<accession>A0A4V4H681</accession>
<protein>
    <submittedName>
        <fullName evidence="1">Uncharacterized protein</fullName>
    </submittedName>
</protein>
<gene>
    <name evidence="1" type="ORF">C4D60_Mb03t19630</name>
</gene>
<dbReference type="AlphaFoldDB" id="A0A4V4H681"/>
<proteinExistence type="predicted"/>
<sequence>MRDLCLVHSHAEGEQYQALSMVDLPAGESGTPYASWWLSLKDDNRIWVDRPIAQEFIRGALHPAMAKELYYSSSELLMDRAAKLFIWGKHYSMALIDRVWDARRVIEHLSDSNFTLRMEILELKAGMGPKVVVAAEQCALALDEEMNHLKAELEESWARARMFDDELQPLSRDVEFARSSA</sequence>
<reference evidence="1 2" key="1">
    <citation type="journal article" date="2019" name="Nat. Plants">
        <title>Genome sequencing of Musa balbisiana reveals subgenome evolution and function divergence in polyploid bananas.</title>
        <authorList>
            <person name="Yao X."/>
        </authorList>
    </citation>
    <scope>NUCLEOTIDE SEQUENCE [LARGE SCALE GENOMIC DNA]</scope>
    <source>
        <strain evidence="2">cv. DH-PKW</strain>
        <tissue evidence="1">Leaves</tissue>
    </source>
</reference>
<comment type="caution">
    <text evidence="1">The sequence shown here is derived from an EMBL/GenBank/DDBJ whole genome shotgun (WGS) entry which is preliminary data.</text>
</comment>
<organism evidence="1 2">
    <name type="scientific">Musa balbisiana</name>
    <name type="common">Banana</name>
    <dbReference type="NCBI Taxonomy" id="52838"/>
    <lineage>
        <taxon>Eukaryota</taxon>
        <taxon>Viridiplantae</taxon>
        <taxon>Streptophyta</taxon>
        <taxon>Embryophyta</taxon>
        <taxon>Tracheophyta</taxon>
        <taxon>Spermatophyta</taxon>
        <taxon>Magnoliopsida</taxon>
        <taxon>Liliopsida</taxon>
        <taxon>Zingiberales</taxon>
        <taxon>Musaceae</taxon>
        <taxon>Musa</taxon>
    </lineage>
</organism>